<keyword evidence="1" id="KW-1133">Transmembrane helix</keyword>
<dbReference type="Proteomes" id="UP000315496">
    <property type="component" value="Chromosome 1"/>
</dbReference>
<gene>
    <name evidence="2" type="ORF">GMRT_10274</name>
</gene>
<feature type="transmembrane region" description="Helical" evidence="1">
    <location>
        <begin position="12"/>
        <end position="33"/>
    </location>
</feature>
<keyword evidence="1" id="KW-0472">Membrane</keyword>
<proteinExistence type="predicted"/>
<dbReference type="EMBL" id="VDLU01000001">
    <property type="protein sequence ID" value="TNJ29434.1"/>
    <property type="molecule type" value="Genomic_DNA"/>
</dbReference>
<organism evidence="2 3">
    <name type="scientific">Giardia muris</name>
    <dbReference type="NCBI Taxonomy" id="5742"/>
    <lineage>
        <taxon>Eukaryota</taxon>
        <taxon>Metamonada</taxon>
        <taxon>Diplomonadida</taxon>
        <taxon>Hexamitidae</taxon>
        <taxon>Giardiinae</taxon>
        <taxon>Giardia</taxon>
    </lineage>
</organism>
<comment type="caution">
    <text evidence="2">The sequence shown here is derived from an EMBL/GenBank/DDBJ whole genome shotgun (WGS) entry which is preliminary data.</text>
</comment>
<evidence type="ECO:0000313" key="2">
    <source>
        <dbReference type="EMBL" id="TNJ29434.1"/>
    </source>
</evidence>
<reference evidence="2 3" key="1">
    <citation type="submission" date="2019-05" db="EMBL/GenBank/DDBJ databases">
        <title>The compact genome of Giardia muris reveals important steps in the evolution of intestinal protozoan parasites.</title>
        <authorList>
            <person name="Xu F."/>
            <person name="Jimenez-Gonzalez A."/>
            <person name="Einarsson E."/>
            <person name="Astvaldsson A."/>
            <person name="Peirasmaki D."/>
            <person name="Eckmann L."/>
            <person name="Andersson J.O."/>
            <person name="Svard S.G."/>
            <person name="Jerlstrom-Hultqvist J."/>
        </authorList>
    </citation>
    <scope>NUCLEOTIDE SEQUENCE [LARGE SCALE GENOMIC DNA]</scope>
    <source>
        <strain evidence="2 3">Roberts-Thomson</strain>
    </source>
</reference>
<dbReference type="VEuPathDB" id="GiardiaDB:GMRT_10274"/>
<evidence type="ECO:0000313" key="3">
    <source>
        <dbReference type="Proteomes" id="UP000315496"/>
    </source>
</evidence>
<evidence type="ECO:0000256" key="1">
    <source>
        <dbReference type="SAM" id="Phobius"/>
    </source>
</evidence>
<accession>A0A4Z1SUB2</accession>
<protein>
    <submittedName>
        <fullName evidence="2">Uncharacterized protein</fullName>
    </submittedName>
</protein>
<dbReference type="OrthoDB" id="10252262at2759"/>
<dbReference type="AlphaFoldDB" id="A0A4Z1SUB2"/>
<keyword evidence="3" id="KW-1185">Reference proteome</keyword>
<sequence length="126" mass="14591">MAVNYETSGTLTTIITISLFALLYAGTIQYRYMKRKLAARPSKTRVFRFPADYPMSCSRQRLRKSIIDGLPARYMGVDLDTRSTEPYISRRDALLSDMTDPSLQLGYTTRDLTEEEYEEGLRLCRR</sequence>
<name>A0A4Z1SUB2_GIAMU</name>
<keyword evidence="1" id="KW-0812">Transmembrane</keyword>